<dbReference type="InterPro" id="IPR004136">
    <property type="entry name" value="NMO"/>
</dbReference>
<evidence type="ECO:0000313" key="5">
    <source>
        <dbReference type="Proteomes" id="UP000006695"/>
    </source>
</evidence>
<evidence type="ECO:0000313" key="4">
    <source>
        <dbReference type="EMBL" id="ABQ27179.1"/>
    </source>
</evidence>
<keyword evidence="4" id="KW-0223">Dioxygenase</keyword>
<organism evidence="4 5">
    <name type="scientific">Geotalea uraniireducens (strain Rf4)</name>
    <name type="common">Geobacter uraniireducens</name>
    <dbReference type="NCBI Taxonomy" id="351605"/>
    <lineage>
        <taxon>Bacteria</taxon>
        <taxon>Pseudomonadati</taxon>
        <taxon>Thermodesulfobacteriota</taxon>
        <taxon>Desulfuromonadia</taxon>
        <taxon>Geobacterales</taxon>
        <taxon>Geobacteraceae</taxon>
        <taxon>Geotalea</taxon>
    </lineage>
</organism>
<proteinExistence type="predicted"/>
<dbReference type="EMBL" id="CP000698">
    <property type="protein sequence ID" value="ABQ27179.1"/>
    <property type="molecule type" value="Genomic_DNA"/>
</dbReference>
<sequence>MVHGHITYTATCRRMKVMFKPLKIGKYEVKYPLIQGGMGVRISAGSLAGHVAKCGGVGLVAAPGIALNSEFYDGTNYMQADAAAFKAELQKAYAIAPDGVIGVNVMVALSDFEQLVQAAIEGGAKVVVCGAGLPMTLPGLTAHAPDVALVPIVSSVRAAQLIAKKWDKGYNRLPDAVVVEDPDTAGGHLGEKMENIGTGDYDQYATVRGVKEFFLAEYGIDMPVIAAGGIWDRADLLHALEQGADGVQMASRFVPTVECDADDAFKQAYLKCKKEDIGLIMSPAGLPGRAILTNQEDIVLYDQVRSSVCTTGCLKKCSFKESGERFCIVKALDRAQRGDVDTGLIFCGTNAWKADRIGTVQEIFDELFGEAVAEAEEAA</sequence>
<dbReference type="KEGG" id="gur:Gura_3007"/>
<dbReference type="CDD" id="cd04730">
    <property type="entry name" value="NPD_like"/>
    <property type="match status" value="1"/>
</dbReference>
<keyword evidence="1" id="KW-0285">Flavoprotein</keyword>
<dbReference type="SUPFAM" id="SSF51412">
    <property type="entry name" value="Inosine monophosphate dehydrogenase (IMPDH)"/>
    <property type="match status" value="1"/>
</dbReference>
<gene>
    <name evidence="4" type="ordered locus">Gura_3007</name>
</gene>
<dbReference type="PANTHER" id="PTHR32332:SF18">
    <property type="entry name" value="2-NITROPROPANE DIOXYGENASE"/>
    <property type="match status" value="1"/>
</dbReference>
<reference evidence="4 5" key="1">
    <citation type="submission" date="2007-05" db="EMBL/GenBank/DDBJ databases">
        <title>Complete sequence of Geobacter uraniireducens Rf4.</title>
        <authorList>
            <consortium name="US DOE Joint Genome Institute"/>
            <person name="Copeland A."/>
            <person name="Lucas S."/>
            <person name="Lapidus A."/>
            <person name="Barry K."/>
            <person name="Detter J.C."/>
            <person name="Glavina del Rio T."/>
            <person name="Hammon N."/>
            <person name="Israni S."/>
            <person name="Dalin E."/>
            <person name="Tice H."/>
            <person name="Pitluck S."/>
            <person name="Chertkov O."/>
            <person name="Brettin T."/>
            <person name="Bruce D."/>
            <person name="Han C."/>
            <person name="Schmutz J."/>
            <person name="Larimer F."/>
            <person name="Land M."/>
            <person name="Hauser L."/>
            <person name="Kyrpides N."/>
            <person name="Mikhailova N."/>
            <person name="Shelobolina E."/>
            <person name="Aklujkar M."/>
            <person name="Lovley D."/>
            <person name="Richardson P."/>
        </authorList>
    </citation>
    <scope>NUCLEOTIDE SEQUENCE [LARGE SCALE GENOMIC DNA]</scope>
    <source>
        <strain evidence="4 5">Rf4</strain>
    </source>
</reference>
<dbReference type="InterPro" id="IPR013785">
    <property type="entry name" value="Aldolase_TIM"/>
</dbReference>
<keyword evidence="3" id="KW-0560">Oxidoreductase</keyword>
<evidence type="ECO:0000256" key="3">
    <source>
        <dbReference type="ARBA" id="ARBA00023002"/>
    </source>
</evidence>
<dbReference type="GO" id="GO:0018580">
    <property type="term" value="F:nitronate monooxygenase activity"/>
    <property type="evidence" value="ECO:0007669"/>
    <property type="project" value="InterPro"/>
</dbReference>
<dbReference type="STRING" id="351605.Gura_3007"/>
<dbReference type="Gene3D" id="3.20.20.70">
    <property type="entry name" value="Aldolase class I"/>
    <property type="match status" value="1"/>
</dbReference>
<dbReference type="GO" id="GO:0051213">
    <property type="term" value="F:dioxygenase activity"/>
    <property type="evidence" value="ECO:0007669"/>
    <property type="project" value="UniProtKB-KW"/>
</dbReference>
<evidence type="ECO:0000256" key="1">
    <source>
        <dbReference type="ARBA" id="ARBA00022630"/>
    </source>
</evidence>
<keyword evidence="5" id="KW-1185">Reference proteome</keyword>
<keyword evidence="2" id="KW-0288">FMN</keyword>
<accession>A5G5W1</accession>
<dbReference type="HOGENOM" id="CLU_038732_0_1_7"/>
<protein>
    <submittedName>
        <fullName evidence="4">2-nitropropane dioxygenase, NPD</fullName>
    </submittedName>
</protein>
<evidence type="ECO:0000256" key="2">
    <source>
        <dbReference type="ARBA" id="ARBA00022643"/>
    </source>
</evidence>
<dbReference type="Pfam" id="PF03060">
    <property type="entry name" value="NMO"/>
    <property type="match status" value="1"/>
</dbReference>
<name>A5G5W1_GEOUR</name>
<dbReference type="Proteomes" id="UP000006695">
    <property type="component" value="Chromosome"/>
</dbReference>
<dbReference type="PANTHER" id="PTHR32332">
    <property type="entry name" value="2-NITROPROPANE DIOXYGENASE"/>
    <property type="match status" value="1"/>
</dbReference>
<dbReference type="AlphaFoldDB" id="A5G5W1"/>